<reference evidence="9 10" key="1">
    <citation type="submission" date="2014-06" db="EMBL/GenBank/DDBJ databases">
        <title>The draft genome sequence of Idiomarina salinarum ISL-52.</title>
        <authorList>
            <person name="Du J."/>
            <person name="Shao Z."/>
        </authorList>
    </citation>
    <scope>NUCLEOTIDE SEQUENCE [LARGE SCALE GENOMIC DNA]</scope>
    <source>
        <strain evidence="9 10">ISL-52</strain>
    </source>
</reference>
<comment type="subcellular location">
    <subcellularLocation>
        <location evidence="1">Cell membrane</location>
        <topology evidence="1">Multi-pass membrane protein</topology>
    </subcellularLocation>
</comment>
<evidence type="ECO:0000256" key="3">
    <source>
        <dbReference type="ARBA" id="ARBA00022692"/>
    </source>
</evidence>
<dbReference type="InterPro" id="IPR032807">
    <property type="entry name" value="GNVR"/>
</dbReference>
<keyword evidence="3 6" id="KW-0812">Transmembrane</keyword>
<keyword evidence="10" id="KW-1185">Reference proteome</keyword>
<dbReference type="EMBL" id="JPER01000001">
    <property type="protein sequence ID" value="KFZ31345.1"/>
    <property type="molecule type" value="Genomic_DNA"/>
</dbReference>
<evidence type="ECO:0008006" key="11">
    <source>
        <dbReference type="Google" id="ProtNLM"/>
    </source>
</evidence>
<keyword evidence="5 6" id="KW-0472">Membrane</keyword>
<evidence type="ECO:0000259" key="7">
    <source>
        <dbReference type="Pfam" id="PF02706"/>
    </source>
</evidence>
<comment type="caution">
    <text evidence="9">The sequence shown here is derived from an EMBL/GenBank/DDBJ whole genome shotgun (WGS) entry which is preliminary data.</text>
</comment>
<evidence type="ECO:0000256" key="4">
    <source>
        <dbReference type="ARBA" id="ARBA00022989"/>
    </source>
</evidence>
<dbReference type="InterPro" id="IPR003856">
    <property type="entry name" value="LPS_length_determ_N"/>
</dbReference>
<feature type="transmembrane region" description="Helical" evidence="6">
    <location>
        <begin position="20"/>
        <end position="39"/>
    </location>
</feature>
<dbReference type="RefSeq" id="WP_034773630.1">
    <property type="nucleotide sequence ID" value="NZ_JPER01000001.1"/>
</dbReference>
<protein>
    <recommendedName>
        <fullName evidence="11">Polysaccharide chain length determinant N-terminal domain-containing protein</fullName>
    </recommendedName>
</protein>
<dbReference type="OrthoDB" id="9775724at2"/>
<organism evidence="9 10">
    <name type="scientific">Pseudidiomarina salinarum</name>
    <dbReference type="NCBI Taxonomy" id="435908"/>
    <lineage>
        <taxon>Bacteria</taxon>
        <taxon>Pseudomonadati</taxon>
        <taxon>Pseudomonadota</taxon>
        <taxon>Gammaproteobacteria</taxon>
        <taxon>Alteromonadales</taxon>
        <taxon>Idiomarinaceae</taxon>
        <taxon>Pseudidiomarina</taxon>
    </lineage>
</organism>
<dbReference type="Pfam" id="PF13807">
    <property type="entry name" value="GNVR"/>
    <property type="match status" value="1"/>
</dbReference>
<gene>
    <name evidence="9" type="ORF">IDSA_01045</name>
</gene>
<evidence type="ECO:0000256" key="5">
    <source>
        <dbReference type="ARBA" id="ARBA00023136"/>
    </source>
</evidence>
<evidence type="ECO:0000256" key="1">
    <source>
        <dbReference type="ARBA" id="ARBA00004651"/>
    </source>
</evidence>
<evidence type="ECO:0000259" key="8">
    <source>
        <dbReference type="Pfam" id="PF13807"/>
    </source>
</evidence>
<dbReference type="InterPro" id="IPR050445">
    <property type="entry name" value="Bact_polysacc_biosynth/exp"/>
</dbReference>
<name>A0A094IUL5_9GAMM</name>
<sequence>MSAETEFSLPSMLSYYWNHKWKVILFTLCLTALSILYALSEAELYESTVLVAPADKGGNHFSNLADSQIGSLAGLAGINIGTGSALNDIDLAFAILQSNKFLSKFINENNLKPILFAVDRWDPVRNDFIFDSELYLSDSGLWVGNAGERTEPTNQKAVKVLLEKIEIEEARYAGLYNISMRSRSPVTAKEWLDSLILSLNEELRLKDQEEAIQSIRFLEKKLSVVTSAEIKGVLYSLMEEQTKRLMLTEARKDYIIEIIDPPIYPDQRVHPKRSLIVLIGIILGLTISIFILTIRYFYICLEDK</sequence>
<dbReference type="AlphaFoldDB" id="A0A094IUL5"/>
<accession>A0A094IUL5</accession>
<dbReference type="Proteomes" id="UP000054363">
    <property type="component" value="Unassembled WGS sequence"/>
</dbReference>
<dbReference type="Pfam" id="PF02706">
    <property type="entry name" value="Wzz"/>
    <property type="match status" value="1"/>
</dbReference>
<dbReference type="PANTHER" id="PTHR32309">
    <property type="entry name" value="TYROSINE-PROTEIN KINASE"/>
    <property type="match status" value="1"/>
</dbReference>
<dbReference type="PANTHER" id="PTHR32309:SF13">
    <property type="entry name" value="FERRIC ENTEROBACTIN TRANSPORT PROTEIN FEPE"/>
    <property type="match status" value="1"/>
</dbReference>
<proteinExistence type="predicted"/>
<evidence type="ECO:0000256" key="6">
    <source>
        <dbReference type="SAM" id="Phobius"/>
    </source>
</evidence>
<dbReference type="GO" id="GO:0005886">
    <property type="term" value="C:plasma membrane"/>
    <property type="evidence" value="ECO:0007669"/>
    <property type="project" value="UniProtKB-SubCell"/>
</dbReference>
<dbReference type="GO" id="GO:0004713">
    <property type="term" value="F:protein tyrosine kinase activity"/>
    <property type="evidence" value="ECO:0007669"/>
    <property type="project" value="TreeGrafter"/>
</dbReference>
<keyword evidence="2" id="KW-1003">Cell membrane</keyword>
<evidence type="ECO:0000313" key="10">
    <source>
        <dbReference type="Proteomes" id="UP000054363"/>
    </source>
</evidence>
<dbReference type="STRING" id="435908.IDSA_01045"/>
<feature type="transmembrane region" description="Helical" evidence="6">
    <location>
        <begin position="275"/>
        <end position="298"/>
    </location>
</feature>
<evidence type="ECO:0000313" key="9">
    <source>
        <dbReference type="EMBL" id="KFZ31345.1"/>
    </source>
</evidence>
<evidence type="ECO:0000256" key="2">
    <source>
        <dbReference type="ARBA" id="ARBA00022475"/>
    </source>
</evidence>
<dbReference type="eggNOG" id="COG3765">
    <property type="taxonomic scope" value="Bacteria"/>
</dbReference>
<feature type="domain" description="Polysaccharide chain length determinant N-terminal" evidence="7">
    <location>
        <begin position="6"/>
        <end position="108"/>
    </location>
</feature>
<keyword evidence="4 6" id="KW-1133">Transmembrane helix</keyword>
<feature type="domain" description="Tyrosine-protein kinase G-rich" evidence="8">
    <location>
        <begin position="232"/>
        <end position="296"/>
    </location>
</feature>